<dbReference type="GeneID" id="110079791"/>
<dbReference type="PANTHER" id="PTHR13318">
    <property type="entry name" value="PARTNER OF PAIRED, ISOFORM B-RELATED"/>
    <property type="match status" value="1"/>
</dbReference>
<evidence type="ECO:0000313" key="7">
    <source>
        <dbReference type="RefSeq" id="XP_072858318.1"/>
    </source>
</evidence>
<evidence type="ECO:0000313" key="8">
    <source>
        <dbReference type="RefSeq" id="XP_072858319.1"/>
    </source>
</evidence>
<gene>
    <name evidence="3 4 5 6 7 8" type="primary">LOC110079791</name>
</gene>
<reference evidence="3 4" key="1">
    <citation type="submission" date="2025-04" db="UniProtKB">
        <authorList>
            <consortium name="RefSeq"/>
        </authorList>
    </citation>
    <scope>IDENTIFICATION</scope>
</reference>
<dbReference type="RefSeq" id="XP_072858318.1">
    <property type="nucleotide sequence ID" value="XM_073002217.1"/>
</dbReference>
<dbReference type="GO" id="GO:0019005">
    <property type="term" value="C:SCF ubiquitin ligase complex"/>
    <property type="evidence" value="ECO:0007669"/>
    <property type="project" value="TreeGrafter"/>
</dbReference>
<dbReference type="RefSeq" id="XP_020650804.1">
    <property type="nucleotide sequence ID" value="XM_020795145.1"/>
</dbReference>
<protein>
    <submittedName>
        <fullName evidence="3 4">Uncharacterized protein LOC110079791 isoform X1</fullName>
    </submittedName>
    <submittedName>
        <fullName evidence="7 8">Uncharacterized protein isoform X1</fullName>
    </submittedName>
</protein>
<dbReference type="Pfam" id="PF25372">
    <property type="entry name" value="DUF7885"/>
    <property type="match status" value="1"/>
</dbReference>
<accession>A0A6J0TQI3</accession>
<sequence>MPRRKSVRSLQKLCLENVAENMQRLWAKDYTENYLDQYQFCYIEGPFNELAGSLVHELLCLKGKRLTRAMLHLLLVPQLTKLSLSNCPKLVNNTITQMIGLRCKNLSSLDLMGCSRIPINALVNLMEGLPHLTKLDLAETQCNTQVLSAVGSCCQRLRELDISSCKRISAESLFHLAFDPTAGAFCCPELQILSVDGLESKPYSDDLPWALAFLLLALPSLAFLENEFVAEAVCLLHDEDFEGAQIPAGFPSMEELVQRKRSAGKAEPGSKLTLPLREILEVNEPFLPEVRAVCPQLAKVTVLLEDSPGLSPSFLPWGQLANLTLECMELKELGELLPVTARLGAQLQALSVEGFSLGDGPCFSVLLSHCPNIQKFSASLFYATKPGRRRGATGPDASLAPPGFPQLRDFTLSFSDLHDDVPPPQVPVLQASLTSLLLRSPCLESVLLIGLPFSLDGVFESVLEGTSLPGLRYLSLIECKISSPTIHRLLSLDNPLSDLDLDRCPDIHRKDYAELLRRVSREHLELQVKWK</sequence>
<dbReference type="Proteomes" id="UP001652642">
    <property type="component" value="Chromosome 5"/>
</dbReference>
<feature type="domain" description="F-box/LRR-repeat protein 15-like leucin rich repeat" evidence="1">
    <location>
        <begin position="76"/>
        <end position="176"/>
    </location>
</feature>
<evidence type="ECO:0000259" key="1">
    <source>
        <dbReference type="Pfam" id="PF25372"/>
    </source>
</evidence>
<keyword evidence="2" id="KW-1185">Reference proteome</keyword>
<dbReference type="OrthoDB" id="16120at2759"/>
<dbReference type="RefSeq" id="XP_020650805.1">
    <property type="nucleotide sequence ID" value="XM_020795146.1"/>
</dbReference>
<dbReference type="InterPro" id="IPR006553">
    <property type="entry name" value="Leu-rich_rpt_Cys-con_subtyp"/>
</dbReference>
<dbReference type="AlphaFoldDB" id="A0A6J0TQI3"/>
<dbReference type="RefSeq" id="XP_020650806.1">
    <property type="nucleotide sequence ID" value="XM_020795147.1"/>
</dbReference>
<evidence type="ECO:0000313" key="3">
    <source>
        <dbReference type="RefSeq" id="XP_020650803.1"/>
    </source>
</evidence>
<dbReference type="SUPFAM" id="SSF52047">
    <property type="entry name" value="RNI-like"/>
    <property type="match status" value="2"/>
</dbReference>
<dbReference type="Gene3D" id="3.80.10.10">
    <property type="entry name" value="Ribonuclease Inhibitor"/>
    <property type="match status" value="2"/>
</dbReference>
<dbReference type="InterPro" id="IPR032675">
    <property type="entry name" value="LRR_dom_sf"/>
</dbReference>
<evidence type="ECO:0000313" key="2">
    <source>
        <dbReference type="Proteomes" id="UP001652642"/>
    </source>
</evidence>
<dbReference type="RefSeq" id="XP_072858319.1">
    <property type="nucleotide sequence ID" value="XM_073002218.1"/>
</dbReference>
<proteinExistence type="predicted"/>
<dbReference type="KEGG" id="pvt:110079791"/>
<evidence type="ECO:0000313" key="4">
    <source>
        <dbReference type="RefSeq" id="XP_020650804.1"/>
    </source>
</evidence>
<dbReference type="SMART" id="SM00367">
    <property type="entry name" value="LRR_CC"/>
    <property type="match status" value="4"/>
</dbReference>
<evidence type="ECO:0000313" key="6">
    <source>
        <dbReference type="RefSeq" id="XP_020650806.1"/>
    </source>
</evidence>
<name>A0A6J0TQI3_9SAUR</name>
<organism evidence="2 6">
    <name type="scientific">Pogona vitticeps</name>
    <name type="common">central bearded dragon</name>
    <dbReference type="NCBI Taxonomy" id="103695"/>
    <lineage>
        <taxon>Eukaryota</taxon>
        <taxon>Metazoa</taxon>
        <taxon>Chordata</taxon>
        <taxon>Craniata</taxon>
        <taxon>Vertebrata</taxon>
        <taxon>Euteleostomi</taxon>
        <taxon>Lepidosauria</taxon>
        <taxon>Squamata</taxon>
        <taxon>Bifurcata</taxon>
        <taxon>Unidentata</taxon>
        <taxon>Episquamata</taxon>
        <taxon>Toxicofera</taxon>
        <taxon>Iguania</taxon>
        <taxon>Acrodonta</taxon>
        <taxon>Agamidae</taxon>
        <taxon>Amphibolurinae</taxon>
        <taxon>Pogona</taxon>
    </lineage>
</organism>
<evidence type="ECO:0000313" key="5">
    <source>
        <dbReference type="RefSeq" id="XP_020650805.1"/>
    </source>
</evidence>
<dbReference type="InterPro" id="IPR057207">
    <property type="entry name" value="FBXL15_LRR"/>
</dbReference>
<dbReference type="RefSeq" id="XP_020650803.1">
    <property type="nucleotide sequence ID" value="XM_020795144.1"/>
</dbReference>
<dbReference type="GO" id="GO:0031146">
    <property type="term" value="P:SCF-dependent proteasomal ubiquitin-dependent protein catabolic process"/>
    <property type="evidence" value="ECO:0007669"/>
    <property type="project" value="TreeGrafter"/>
</dbReference>